<accession>A0A7T1F2C1</accession>
<name>A0A7T1F2C1_ATRLM</name>
<dbReference type="AlphaFoldDB" id="A0A7T1F2C1"/>
<gene>
    <name evidence="1" type="ORF">RT761_00845</name>
</gene>
<protein>
    <recommendedName>
        <fullName evidence="3">Sporulation protein YtfJ</fullName>
    </recommendedName>
</protein>
<sequence>MRKAVLISLIGLMVLVLGSLGWSQESVSNDIITLMDAVLSKMTQMVQPNTLIGAPIQVGDVTVVPVIKVDVGFGGGGGLGMPAGQPSGGGTGGGITMEPVSFLVIQEGKVTLLSATTPVSPWKDIIETAMPMIMQGVQGMSGMSAADMYDYEYEPTEEPIMSPVPEE</sequence>
<dbReference type="PANTHER" id="PTHR39162">
    <property type="entry name" value="GLL3345 PROTEIN"/>
    <property type="match status" value="1"/>
</dbReference>
<evidence type="ECO:0008006" key="3">
    <source>
        <dbReference type="Google" id="ProtNLM"/>
    </source>
</evidence>
<dbReference type="RefSeq" id="WP_218112826.1">
    <property type="nucleotide sequence ID" value="NZ_CP065383.1"/>
</dbReference>
<proteinExistence type="predicted"/>
<evidence type="ECO:0000313" key="1">
    <source>
        <dbReference type="EMBL" id="QPM67635.1"/>
    </source>
</evidence>
<dbReference type="Proteomes" id="UP000594463">
    <property type="component" value="Chromosome"/>
</dbReference>
<dbReference type="KEGG" id="alam:RT761_00845"/>
<dbReference type="PANTHER" id="PTHR39162:SF1">
    <property type="entry name" value="SPORULATION PROTEIN YTFJ"/>
    <property type="match status" value="1"/>
</dbReference>
<evidence type="ECO:0000313" key="2">
    <source>
        <dbReference type="Proteomes" id="UP000594463"/>
    </source>
</evidence>
<dbReference type="Pfam" id="PF09579">
    <property type="entry name" value="Spore_YtfJ"/>
    <property type="match status" value="1"/>
</dbReference>
<reference evidence="1 2" key="1">
    <citation type="journal article" date="2021" name="Nat. Commun.">
        <title>Isolation of a member of the candidate phylum Atribacteria reveals a unique cell membrane structure.</title>
        <authorList>
            <person name="Taiki K."/>
            <person name="Nobu M.K."/>
            <person name="Kusada H."/>
            <person name="Meng X.-Y."/>
            <person name="Hosoki N."/>
            <person name="Uematsu K."/>
            <person name="Yoshioka H."/>
            <person name="Kamagata Y."/>
            <person name="Tamaki H."/>
        </authorList>
    </citation>
    <scope>NUCLEOTIDE SEQUENCE [LARGE SCALE GENOMIC DNA]</scope>
    <source>
        <strain evidence="1 2">RT761</strain>
    </source>
</reference>
<keyword evidence="2" id="KW-1185">Reference proteome</keyword>
<dbReference type="InterPro" id="IPR014229">
    <property type="entry name" value="Spore_YtfJ"/>
</dbReference>
<dbReference type="EMBL" id="CP065383">
    <property type="protein sequence ID" value="QPM67635.1"/>
    <property type="molecule type" value="Genomic_DNA"/>
</dbReference>
<organism evidence="1 2">
    <name type="scientific">Atribacter laminatus</name>
    <dbReference type="NCBI Taxonomy" id="2847778"/>
    <lineage>
        <taxon>Bacteria</taxon>
        <taxon>Pseudomonadati</taxon>
        <taxon>Atribacterota</taxon>
        <taxon>Atribacteria</taxon>
        <taxon>Atribacterales</taxon>
        <taxon>Atribacteraceae</taxon>
        <taxon>Atribacter</taxon>
    </lineage>
</organism>